<feature type="transmembrane region" description="Helical" evidence="5">
    <location>
        <begin position="262"/>
        <end position="283"/>
    </location>
</feature>
<dbReference type="GO" id="GO:0016020">
    <property type="term" value="C:membrane"/>
    <property type="evidence" value="ECO:0007669"/>
    <property type="project" value="UniProtKB-SubCell"/>
</dbReference>
<accession>A0A9N7YI34</accession>
<proteinExistence type="predicted"/>
<dbReference type="PANTHER" id="PTHR24064">
    <property type="entry name" value="SOLUTE CARRIER FAMILY 22 MEMBER"/>
    <property type="match status" value="1"/>
</dbReference>
<name>A0A9N7YI34_PLEPL</name>
<dbReference type="InterPro" id="IPR036259">
    <property type="entry name" value="MFS_trans_sf"/>
</dbReference>
<dbReference type="SUPFAM" id="SSF103473">
    <property type="entry name" value="MFS general substrate transporter"/>
    <property type="match status" value="1"/>
</dbReference>
<keyword evidence="7" id="KW-1185">Reference proteome</keyword>
<dbReference type="Proteomes" id="UP001153269">
    <property type="component" value="Unassembled WGS sequence"/>
</dbReference>
<feature type="transmembrane region" description="Helical" evidence="5">
    <location>
        <begin position="315"/>
        <end position="339"/>
    </location>
</feature>
<dbReference type="AlphaFoldDB" id="A0A9N7YI34"/>
<feature type="transmembrane region" description="Helical" evidence="5">
    <location>
        <begin position="232"/>
        <end position="250"/>
    </location>
</feature>
<keyword evidence="2 5" id="KW-0812">Transmembrane</keyword>
<protein>
    <submittedName>
        <fullName evidence="6">Uncharacterized protein</fullName>
    </submittedName>
</protein>
<dbReference type="GO" id="GO:0022857">
    <property type="term" value="F:transmembrane transporter activity"/>
    <property type="evidence" value="ECO:0007669"/>
    <property type="project" value="InterPro"/>
</dbReference>
<dbReference type="Pfam" id="PF00083">
    <property type="entry name" value="Sugar_tr"/>
    <property type="match status" value="1"/>
</dbReference>
<comment type="caution">
    <text evidence="6">The sequence shown here is derived from an EMBL/GenBank/DDBJ whole genome shotgun (WGS) entry which is preliminary data.</text>
</comment>
<dbReference type="Gene3D" id="1.20.1250.20">
    <property type="entry name" value="MFS general substrate transporter like domains"/>
    <property type="match status" value="1"/>
</dbReference>
<evidence type="ECO:0000256" key="4">
    <source>
        <dbReference type="ARBA" id="ARBA00023136"/>
    </source>
</evidence>
<comment type="subcellular location">
    <subcellularLocation>
        <location evidence="1">Membrane</location>
        <topology evidence="1">Multi-pass membrane protein</topology>
    </subcellularLocation>
</comment>
<feature type="transmembrane region" description="Helical" evidence="5">
    <location>
        <begin position="290"/>
        <end position="309"/>
    </location>
</feature>
<dbReference type="InterPro" id="IPR005828">
    <property type="entry name" value="MFS_sugar_transport-like"/>
</dbReference>
<reference evidence="6" key="1">
    <citation type="submission" date="2020-03" db="EMBL/GenBank/DDBJ databases">
        <authorList>
            <person name="Weist P."/>
        </authorList>
    </citation>
    <scope>NUCLEOTIDE SEQUENCE</scope>
</reference>
<gene>
    <name evidence="6" type="ORF">PLEPLA_LOCUS20342</name>
</gene>
<keyword evidence="3 5" id="KW-1133">Transmembrane helix</keyword>
<sequence>MKFENVLAEVDGFGKFQIGLIIMMVIPRMTLPFHFLMNNFIAAVPAHRCDISSLDDGGIFGNLSQKEKLVVGAPVQEDGTPSSCQMFTEPQYHLLLDSSNVTDLPTVSCQNGWVYDHSTFKSTLATEWDLVCDNRRMNTATITIFFMGVMLGAAIFGYLGDRWLPESSRWLISNGKVDSAHFYLSKCAKFNHREQFMADLKPEFLSKVIFVEDENRKYSYLDLVKTPRMRRLALLTGIVWFGVACTYYGISLNVTGFGVNIYLTQFIYGAIEIPAKFFIFFTLDKIGRRLNQSGSLILTGLCIFCGMLIPQEMGLYRTAVAALGKMFAEAAFTTVYLYTTELYPTVLRQNGLGYSSFMARLGVSISPLILLLKEVWIPFPSTIFFLVAFTAGFSALCLPETKNIRLPETVEDVEQIRRRSISTSNE</sequence>
<evidence type="ECO:0000313" key="6">
    <source>
        <dbReference type="EMBL" id="CAB1432285.1"/>
    </source>
</evidence>
<evidence type="ECO:0000313" key="7">
    <source>
        <dbReference type="Proteomes" id="UP001153269"/>
    </source>
</evidence>
<evidence type="ECO:0000256" key="1">
    <source>
        <dbReference type="ARBA" id="ARBA00004141"/>
    </source>
</evidence>
<feature type="transmembrane region" description="Helical" evidence="5">
    <location>
        <begin position="140"/>
        <end position="159"/>
    </location>
</feature>
<evidence type="ECO:0000256" key="2">
    <source>
        <dbReference type="ARBA" id="ARBA00022692"/>
    </source>
</evidence>
<feature type="transmembrane region" description="Helical" evidence="5">
    <location>
        <begin position="351"/>
        <end position="370"/>
    </location>
</feature>
<keyword evidence="4 5" id="KW-0472">Membrane</keyword>
<evidence type="ECO:0000256" key="5">
    <source>
        <dbReference type="SAM" id="Phobius"/>
    </source>
</evidence>
<organism evidence="6 7">
    <name type="scientific">Pleuronectes platessa</name>
    <name type="common">European plaice</name>
    <dbReference type="NCBI Taxonomy" id="8262"/>
    <lineage>
        <taxon>Eukaryota</taxon>
        <taxon>Metazoa</taxon>
        <taxon>Chordata</taxon>
        <taxon>Craniata</taxon>
        <taxon>Vertebrata</taxon>
        <taxon>Euteleostomi</taxon>
        <taxon>Actinopterygii</taxon>
        <taxon>Neopterygii</taxon>
        <taxon>Teleostei</taxon>
        <taxon>Neoteleostei</taxon>
        <taxon>Acanthomorphata</taxon>
        <taxon>Carangaria</taxon>
        <taxon>Pleuronectiformes</taxon>
        <taxon>Pleuronectoidei</taxon>
        <taxon>Pleuronectidae</taxon>
        <taxon>Pleuronectes</taxon>
    </lineage>
</organism>
<evidence type="ECO:0000256" key="3">
    <source>
        <dbReference type="ARBA" id="ARBA00022989"/>
    </source>
</evidence>
<dbReference type="EMBL" id="CADEAL010001424">
    <property type="protein sequence ID" value="CAB1432285.1"/>
    <property type="molecule type" value="Genomic_DNA"/>
</dbReference>
<feature type="transmembrane region" description="Helical" evidence="5">
    <location>
        <begin position="376"/>
        <end position="398"/>
    </location>
</feature>